<accession>A0ABX1WE20</accession>
<dbReference type="InterPro" id="IPR011032">
    <property type="entry name" value="GroES-like_sf"/>
</dbReference>
<dbReference type="EMBL" id="WVQY01000005">
    <property type="protein sequence ID" value="NOD31557.1"/>
    <property type="molecule type" value="Genomic_DNA"/>
</dbReference>
<evidence type="ECO:0000313" key="3">
    <source>
        <dbReference type="Proteomes" id="UP000599383"/>
    </source>
</evidence>
<evidence type="ECO:0000313" key="2">
    <source>
        <dbReference type="EMBL" id="NOD31557.1"/>
    </source>
</evidence>
<dbReference type="RefSeq" id="WP_171363997.1">
    <property type="nucleotide sequence ID" value="NZ_WVQY01000005.1"/>
</dbReference>
<comment type="caution">
    <text evidence="2">The sequence shown here is derived from an EMBL/GenBank/DDBJ whole genome shotgun (WGS) entry which is preliminary data.</text>
</comment>
<protein>
    <submittedName>
        <fullName evidence="2">Uncharacterized protein</fullName>
    </submittedName>
</protein>
<reference evidence="2 3" key="1">
    <citation type="submission" date="2019-12" db="EMBL/GenBank/DDBJ databases">
        <title>Ruegeria JWLKs population differentiation of coral mucus and skeleton niches.</title>
        <authorList>
            <person name="Luo D."/>
        </authorList>
    </citation>
    <scope>NUCLEOTIDE SEQUENCE [LARGE SCALE GENOMIC DNA]</scope>
    <source>
        <strain evidence="2 3">HKCCD6238</strain>
    </source>
</reference>
<dbReference type="SUPFAM" id="SSF50129">
    <property type="entry name" value="GroES-like"/>
    <property type="match status" value="1"/>
</dbReference>
<gene>
    <name evidence="2" type="ORF">GS617_14860</name>
</gene>
<sequence>MPFAIDITQTGKPNVLRKTNRPAPTPDAGEILIRNKAGAVNFIDTIIRRGEMPE</sequence>
<organism evidence="2 3">
    <name type="scientific">Ruegeria atlantica</name>
    <dbReference type="NCBI Taxonomy" id="81569"/>
    <lineage>
        <taxon>Bacteria</taxon>
        <taxon>Pseudomonadati</taxon>
        <taxon>Pseudomonadota</taxon>
        <taxon>Alphaproteobacteria</taxon>
        <taxon>Rhodobacterales</taxon>
        <taxon>Roseobacteraceae</taxon>
        <taxon>Ruegeria</taxon>
    </lineage>
</organism>
<keyword evidence="3" id="KW-1185">Reference proteome</keyword>
<dbReference type="Gene3D" id="3.90.180.10">
    <property type="entry name" value="Medium-chain alcohol dehydrogenases, catalytic domain"/>
    <property type="match status" value="1"/>
</dbReference>
<proteinExistence type="predicted"/>
<dbReference type="Proteomes" id="UP000599383">
    <property type="component" value="Unassembled WGS sequence"/>
</dbReference>
<name>A0ABX1WE20_9RHOB</name>
<feature type="region of interest" description="Disordered" evidence="1">
    <location>
        <begin position="1"/>
        <end position="29"/>
    </location>
</feature>
<evidence type="ECO:0000256" key="1">
    <source>
        <dbReference type="SAM" id="MobiDB-lite"/>
    </source>
</evidence>